<proteinExistence type="predicted"/>
<dbReference type="Gene3D" id="2.30.29.30">
    <property type="entry name" value="Pleckstrin-homology domain (PH domain)/Phosphotyrosine-binding domain (PTB)"/>
    <property type="match status" value="1"/>
</dbReference>
<feature type="region of interest" description="Disordered" evidence="1">
    <location>
        <begin position="358"/>
        <end position="387"/>
    </location>
</feature>
<name>A0AA36N1Z0_9DINO</name>
<gene>
    <name evidence="3" type="ORF">EVOR1521_LOCUS13725</name>
</gene>
<dbReference type="Pfam" id="PF00169">
    <property type="entry name" value="PH"/>
    <property type="match status" value="1"/>
</dbReference>
<comment type="caution">
    <text evidence="3">The sequence shown here is derived from an EMBL/GenBank/DDBJ whole genome shotgun (WGS) entry which is preliminary data.</text>
</comment>
<dbReference type="PROSITE" id="PS50003">
    <property type="entry name" value="PH_DOMAIN"/>
    <property type="match status" value="1"/>
</dbReference>
<sequence>MAWEAMEVRELRCVLPASVAESLNESEDAWLPQIRGLDVASARVRLGGCLRVRVQATTGTAKKAQSAVYRCWLPFCPIELHVLLDAALAEGDAEEENLLQLSPPALRARQVERWDLQADARRSSVATLYCALSIRLHARGFLATLLWPLASRYSSRIARAGAEKALKLLKRHLQVAVKRAILERPEDVPAPIGRQPSREAASWVPWTPVPSPDRSADRSAEVRGPEPAVSGDGGLTIATEPSDTLEEMLVQPSLAKGMPFHNGFLYKLGDGLLNKEWNLRYFLLIGQTLQYYRSQHEARPRDAINLSGVTVEWLRDQSRPFTFAVSKSGQRSFCLSGTTEKEACEWVERIQAAGRIVAERAQSTPTSRRQLPTSTSEPPEPALPGSPWQEAKLKTCAQALERAMSGKGFRLRELRQGLRILEPGPLGARRSRKIAEARGETGGFGPWALLLPILIPLAALWLDAFWLVLALGLVAVSLLPAPGPPLVLAVARMDRPAEEVREALTEVWRQHEWLPGHVDACPVSLMPGRDEVLHLRFGTLPGHHFSRLVRRRWVREAGSTSAQFLVCAEEPGGAGSQGFEGIAVQPEDGACVVLWLCAWDLASWAPRQVREELAVRRVTALAGLREWMACRSCGPKTSERQLERKISGVSQAGAMLKDSLQLQALQSLLKPFRRSHAGALHATDLDRAALAAELWLELAWQALRGGREVAVSARPHGLLLQASDFYRFAARWGYTSLLNSGEERLVMTVAFMVAGLHLAAAGFPHPSSCWDSSIYGRQTVLLEDCQAHIDVGHKRSSFEVTGRGFRIHGTEEVTCRLRLPGSFCFADRGWTTVEFSEPAGSVRFTMPELCVGPSGYTFGAGSVFRWQGTSTFTADDGTQCVLHFGKAGKDDVQGVVRDRAGAEARQIWGRWLGPLHCDDEVIWRGPG</sequence>
<feature type="domain" description="PH" evidence="2">
    <location>
        <begin position="258"/>
        <end position="355"/>
    </location>
</feature>
<evidence type="ECO:0000259" key="2">
    <source>
        <dbReference type="PROSITE" id="PS50003"/>
    </source>
</evidence>
<dbReference type="InterPro" id="IPR011993">
    <property type="entry name" value="PH-like_dom_sf"/>
</dbReference>
<dbReference type="PANTHER" id="PTHR12752:SF9">
    <property type="entry name" value="KRAMER, ISOFORM I"/>
    <property type="match status" value="1"/>
</dbReference>
<evidence type="ECO:0000313" key="3">
    <source>
        <dbReference type="EMBL" id="CAJ1387714.1"/>
    </source>
</evidence>
<dbReference type="SMART" id="SM00233">
    <property type="entry name" value="PH"/>
    <property type="match status" value="1"/>
</dbReference>
<feature type="compositionally biased region" description="Polar residues" evidence="1">
    <location>
        <begin position="361"/>
        <end position="377"/>
    </location>
</feature>
<dbReference type="Proteomes" id="UP001178507">
    <property type="component" value="Unassembled WGS sequence"/>
</dbReference>
<dbReference type="InterPro" id="IPR001849">
    <property type="entry name" value="PH_domain"/>
</dbReference>
<dbReference type="InterPro" id="IPR037239">
    <property type="entry name" value="OSBP_sf"/>
</dbReference>
<feature type="region of interest" description="Disordered" evidence="1">
    <location>
        <begin position="188"/>
        <end position="237"/>
    </location>
</feature>
<dbReference type="EMBL" id="CAUJNA010001557">
    <property type="protein sequence ID" value="CAJ1387714.1"/>
    <property type="molecule type" value="Genomic_DNA"/>
</dbReference>
<protein>
    <recommendedName>
        <fullName evidence="2">PH domain-containing protein</fullName>
    </recommendedName>
</protein>
<evidence type="ECO:0000256" key="1">
    <source>
        <dbReference type="SAM" id="MobiDB-lite"/>
    </source>
</evidence>
<dbReference type="CDD" id="cd00821">
    <property type="entry name" value="PH"/>
    <property type="match status" value="1"/>
</dbReference>
<organism evidence="3 4">
    <name type="scientific">Effrenium voratum</name>
    <dbReference type="NCBI Taxonomy" id="2562239"/>
    <lineage>
        <taxon>Eukaryota</taxon>
        <taxon>Sar</taxon>
        <taxon>Alveolata</taxon>
        <taxon>Dinophyceae</taxon>
        <taxon>Suessiales</taxon>
        <taxon>Symbiodiniaceae</taxon>
        <taxon>Effrenium</taxon>
    </lineage>
</organism>
<feature type="compositionally biased region" description="Basic and acidic residues" evidence="1">
    <location>
        <begin position="214"/>
        <end position="224"/>
    </location>
</feature>
<dbReference type="SUPFAM" id="SSF55961">
    <property type="entry name" value="Bet v1-like"/>
    <property type="match status" value="1"/>
</dbReference>
<evidence type="ECO:0000313" key="4">
    <source>
        <dbReference type="Proteomes" id="UP001178507"/>
    </source>
</evidence>
<accession>A0AA36N1Z0</accession>
<dbReference type="SUPFAM" id="SSF50729">
    <property type="entry name" value="PH domain-like"/>
    <property type="match status" value="1"/>
</dbReference>
<dbReference type="AlphaFoldDB" id="A0AA36N1Z0"/>
<dbReference type="PANTHER" id="PTHR12752">
    <property type="entry name" value="PHOSPHOINOSITOL 3-PHOSPHATE-BINDING PROTEIN"/>
    <property type="match status" value="1"/>
</dbReference>
<reference evidence="3" key="1">
    <citation type="submission" date="2023-08" db="EMBL/GenBank/DDBJ databases">
        <authorList>
            <person name="Chen Y."/>
            <person name="Shah S."/>
            <person name="Dougan E. K."/>
            <person name="Thang M."/>
            <person name="Chan C."/>
        </authorList>
    </citation>
    <scope>NUCLEOTIDE SEQUENCE</scope>
</reference>
<keyword evidence="4" id="KW-1185">Reference proteome</keyword>
<dbReference type="SUPFAM" id="SSF144000">
    <property type="entry name" value="Oxysterol-binding protein-like"/>
    <property type="match status" value="1"/>
</dbReference>